<reference evidence="1" key="1">
    <citation type="submission" date="2019-12" db="EMBL/GenBank/DDBJ databases">
        <title>An insight into the sialome of adult female Ixodes ricinus ticks feeding for 6 days.</title>
        <authorList>
            <person name="Perner J."/>
            <person name="Ribeiro J.M.C."/>
        </authorList>
    </citation>
    <scope>NUCLEOTIDE SEQUENCE</scope>
    <source>
        <strain evidence="1">Semi-engorged</strain>
        <tissue evidence="1">Salivary glands</tissue>
    </source>
</reference>
<proteinExistence type="predicted"/>
<organism evidence="1">
    <name type="scientific">Ixodes ricinus</name>
    <name type="common">Common tick</name>
    <name type="synonym">Acarus ricinus</name>
    <dbReference type="NCBI Taxonomy" id="34613"/>
    <lineage>
        <taxon>Eukaryota</taxon>
        <taxon>Metazoa</taxon>
        <taxon>Ecdysozoa</taxon>
        <taxon>Arthropoda</taxon>
        <taxon>Chelicerata</taxon>
        <taxon>Arachnida</taxon>
        <taxon>Acari</taxon>
        <taxon>Parasitiformes</taxon>
        <taxon>Ixodida</taxon>
        <taxon>Ixodoidea</taxon>
        <taxon>Ixodidae</taxon>
        <taxon>Ixodinae</taxon>
        <taxon>Ixodes</taxon>
    </lineage>
</organism>
<dbReference type="AlphaFoldDB" id="A0A6B0UXE9"/>
<protein>
    <submittedName>
        <fullName evidence="1">Putative secreted protein</fullName>
    </submittedName>
</protein>
<dbReference type="GO" id="GO:0005737">
    <property type="term" value="C:cytoplasm"/>
    <property type="evidence" value="ECO:0007669"/>
    <property type="project" value="TreeGrafter"/>
</dbReference>
<dbReference type="PANTHER" id="PTHR14374">
    <property type="entry name" value="FOIE GRAS"/>
    <property type="match status" value="1"/>
</dbReference>
<sequence length="166" mass="18641">MSMYLCTLICVAVRLKNGEVARDLFCLVTPGPVDCATSLGKYTLQWKREQWSTVASQAVALPCVEVQGCPLLVELQAPAHGSVRTPLTVSYLVHNRTLLVQDIELVMDSSDAFMYSGNKLVRGPALFLGRRREGFHRIPHLFERGRLVIGIVLGIREMHKHAEWLR</sequence>
<dbReference type="EMBL" id="GIFC01012520">
    <property type="protein sequence ID" value="MXU94603.1"/>
    <property type="molecule type" value="Transcribed_RNA"/>
</dbReference>
<dbReference type="PANTHER" id="PTHR14374:SF0">
    <property type="entry name" value="TRAFFICKING PROTEIN PARTICLE COMPLEX SUBUNIT 11"/>
    <property type="match status" value="1"/>
</dbReference>
<name>A0A6B0UXE9_IXORI</name>
<evidence type="ECO:0000313" key="1">
    <source>
        <dbReference type="EMBL" id="MXU94603.1"/>
    </source>
</evidence>
<accession>A0A6B0UXE9</accession>